<evidence type="ECO:0000313" key="1">
    <source>
        <dbReference type="EMBL" id="PSF04602.1"/>
    </source>
</evidence>
<evidence type="ECO:0000313" key="2">
    <source>
        <dbReference type="Proteomes" id="UP000239866"/>
    </source>
</evidence>
<keyword evidence="2" id="KW-1185">Reference proteome</keyword>
<organism evidence="1 2">
    <name type="scientific">Marinobacter fuscus</name>
    <dbReference type="NCBI Taxonomy" id="2109942"/>
    <lineage>
        <taxon>Bacteria</taxon>
        <taxon>Pseudomonadati</taxon>
        <taxon>Pseudomonadota</taxon>
        <taxon>Gammaproteobacteria</taxon>
        <taxon>Pseudomonadales</taxon>
        <taxon>Marinobacteraceae</taxon>
        <taxon>Marinobacter</taxon>
    </lineage>
</organism>
<reference evidence="1 2" key="1">
    <citation type="submission" date="2018-03" db="EMBL/GenBank/DDBJ databases">
        <title>Marinobacter brunus sp. nov., a marine bacterium of Gamma-proteobacteria isolated from the surface seawater of the South China Sea.</title>
        <authorList>
            <person name="Cheng H."/>
            <person name="Wu Y.-H."/>
            <person name="Xamxidin M."/>
            <person name="Xu X.-W."/>
        </authorList>
    </citation>
    <scope>NUCLEOTIDE SEQUENCE [LARGE SCALE GENOMIC DNA]</scope>
    <source>
        <strain evidence="1 2">NH169-3</strain>
    </source>
</reference>
<proteinExistence type="predicted"/>
<gene>
    <name evidence="1" type="ORF">C7H09_18520</name>
</gene>
<dbReference type="AlphaFoldDB" id="A0A2T1K522"/>
<accession>A0A2T1K522</accession>
<name>A0A2T1K522_9GAMM</name>
<dbReference type="EMBL" id="PXNP01000110">
    <property type="protein sequence ID" value="PSF04602.1"/>
    <property type="molecule type" value="Genomic_DNA"/>
</dbReference>
<dbReference type="OrthoDB" id="6383099at2"/>
<sequence length="315" mass="33543">MPSLVYYPRTAISSREIARSACPVGMELSQFEQEFLASNAQIFGNQSIFPPSKPVAIPSSARGGSVCIAPLMACKAEEQQTLAHLSHYAGGAATMGLARLLWDTKIPDIVADLNTFGGNGMGAAVAQSSRVLSAINEYDLANKHYEDLKNHRASPAVINAAKVKAEAAFKKMNRIFNEKSLSYLNDNTFGMRQATNAAGRTVWESIPVNDIADVQKLSRLAKVGRAAGPGFVVLDGYLRVNSVHHSWKSNAPDWQRKAVVESVSFGAGIAAGAVIGTVIALTPVGLFVGIVAGGAAAVGADYLVKDFTGWLYDQW</sequence>
<comment type="caution">
    <text evidence="1">The sequence shown here is derived from an EMBL/GenBank/DDBJ whole genome shotgun (WGS) entry which is preliminary data.</text>
</comment>
<dbReference type="Proteomes" id="UP000239866">
    <property type="component" value="Unassembled WGS sequence"/>
</dbReference>
<dbReference type="RefSeq" id="WP_106765544.1">
    <property type="nucleotide sequence ID" value="NZ_PXNP01000110.1"/>
</dbReference>
<protein>
    <submittedName>
        <fullName evidence="1">Uncharacterized protein</fullName>
    </submittedName>
</protein>